<dbReference type="EMBL" id="KB445555">
    <property type="protein sequence ID" value="EMC96278.1"/>
    <property type="molecule type" value="Genomic_DNA"/>
</dbReference>
<feature type="compositionally biased region" description="Basic and acidic residues" evidence="1">
    <location>
        <begin position="157"/>
        <end position="166"/>
    </location>
</feature>
<feature type="region of interest" description="Disordered" evidence="1">
    <location>
        <begin position="157"/>
        <end position="176"/>
    </location>
</feature>
<reference evidence="2 3" key="1">
    <citation type="journal article" date="2012" name="PLoS Pathog.">
        <title>Diverse lifestyles and strategies of plant pathogenesis encoded in the genomes of eighteen Dothideomycetes fungi.</title>
        <authorList>
            <person name="Ohm R.A."/>
            <person name="Feau N."/>
            <person name="Henrissat B."/>
            <person name="Schoch C.L."/>
            <person name="Horwitz B.A."/>
            <person name="Barry K.W."/>
            <person name="Condon B.J."/>
            <person name="Copeland A.C."/>
            <person name="Dhillon B."/>
            <person name="Glaser F."/>
            <person name="Hesse C.N."/>
            <person name="Kosti I."/>
            <person name="LaButti K."/>
            <person name="Lindquist E.A."/>
            <person name="Lucas S."/>
            <person name="Salamov A.A."/>
            <person name="Bradshaw R.E."/>
            <person name="Ciuffetti L."/>
            <person name="Hamelin R.C."/>
            <person name="Kema G.H.J."/>
            <person name="Lawrence C."/>
            <person name="Scott J.A."/>
            <person name="Spatafora J.W."/>
            <person name="Turgeon B.G."/>
            <person name="de Wit P.J.G.M."/>
            <person name="Zhong S."/>
            <person name="Goodwin S.B."/>
            <person name="Grigoriev I.V."/>
        </authorList>
    </citation>
    <scope>NUCLEOTIDE SEQUENCE [LARGE SCALE GENOMIC DNA]</scope>
    <source>
        <strain evidence="2 3">UAMH 10762</strain>
    </source>
</reference>
<protein>
    <submittedName>
        <fullName evidence="2">Uncharacterized protein</fullName>
    </submittedName>
</protein>
<dbReference type="KEGG" id="bcom:BAUCODRAFT_469676"/>
<dbReference type="AlphaFoldDB" id="M2MXI4"/>
<evidence type="ECO:0000313" key="3">
    <source>
        <dbReference type="Proteomes" id="UP000011761"/>
    </source>
</evidence>
<keyword evidence="3" id="KW-1185">Reference proteome</keyword>
<proteinExistence type="predicted"/>
<dbReference type="OrthoDB" id="5381976at2759"/>
<gene>
    <name evidence="2" type="ORF">BAUCODRAFT_469676</name>
</gene>
<dbReference type="HOGENOM" id="CLU_1524871_0_0_1"/>
<name>M2MXI4_BAUPA</name>
<organism evidence="2 3">
    <name type="scientific">Baudoinia panamericana (strain UAMH 10762)</name>
    <name type="common">Angels' share fungus</name>
    <name type="synonym">Baudoinia compniacensis (strain UAMH 10762)</name>
    <dbReference type="NCBI Taxonomy" id="717646"/>
    <lineage>
        <taxon>Eukaryota</taxon>
        <taxon>Fungi</taxon>
        <taxon>Dikarya</taxon>
        <taxon>Ascomycota</taxon>
        <taxon>Pezizomycotina</taxon>
        <taxon>Dothideomycetes</taxon>
        <taxon>Dothideomycetidae</taxon>
        <taxon>Mycosphaerellales</taxon>
        <taxon>Teratosphaeriaceae</taxon>
        <taxon>Baudoinia</taxon>
    </lineage>
</organism>
<feature type="region of interest" description="Disordered" evidence="1">
    <location>
        <begin position="1"/>
        <end position="62"/>
    </location>
</feature>
<feature type="compositionally biased region" description="Low complexity" evidence="1">
    <location>
        <begin position="50"/>
        <end position="62"/>
    </location>
</feature>
<dbReference type="GeneID" id="19114646"/>
<dbReference type="Proteomes" id="UP000011761">
    <property type="component" value="Unassembled WGS sequence"/>
</dbReference>
<sequence length="176" mass="19483">MTSTTTQTLEPPRPSTETDRRYLLADSVAPSESASMITEIYGDGDRTPRARSPASSIRRAAPTVARSSSPFRIPAGAAFERRDTIADPTTVPKPYKGYPSEAHYLNALHAWADSHRYTQPTDTAVYGFYGNVTSDEIASRPRQEFGIKRKLRELKEAKEAKRKDAPKIGARRATVV</sequence>
<evidence type="ECO:0000313" key="2">
    <source>
        <dbReference type="EMBL" id="EMC96278.1"/>
    </source>
</evidence>
<dbReference type="eggNOG" id="ENOG502T9J9">
    <property type="taxonomic scope" value="Eukaryota"/>
</dbReference>
<evidence type="ECO:0000256" key="1">
    <source>
        <dbReference type="SAM" id="MobiDB-lite"/>
    </source>
</evidence>
<accession>M2MXI4</accession>
<dbReference type="RefSeq" id="XP_007676425.1">
    <property type="nucleotide sequence ID" value="XM_007678235.1"/>
</dbReference>